<dbReference type="EMBL" id="CAXIEN010000897">
    <property type="protein sequence ID" value="CAL1301858.1"/>
    <property type="molecule type" value="Genomic_DNA"/>
</dbReference>
<evidence type="ECO:0000256" key="1">
    <source>
        <dbReference type="SAM" id="MobiDB-lite"/>
    </source>
</evidence>
<organism evidence="2 3">
    <name type="scientific">Larinioides sclopetarius</name>
    <dbReference type="NCBI Taxonomy" id="280406"/>
    <lineage>
        <taxon>Eukaryota</taxon>
        <taxon>Metazoa</taxon>
        <taxon>Ecdysozoa</taxon>
        <taxon>Arthropoda</taxon>
        <taxon>Chelicerata</taxon>
        <taxon>Arachnida</taxon>
        <taxon>Araneae</taxon>
        <taxon>Araneomorphae</taxon>
        <taxon>Entelegynae</taxon>
        <taxon>Araneoidea</taxon>
        <taxon>Araneidae</taxon>
        <taxon>Larinioides</taxon>
    </lineage>
</organism>
<keyword evidence="3" id="KW-1185">Reference proteome</keyword>
<comment type="caution">
    <text evidence="2">The sequence shown here is derived from an EMBL/GenBank/DDBJ whole genome shotgun (WGS) entry which is preliminary data.</text>
</comment>
<dbReference type="Proteomes" id="UP001497382">
    <property type="component" value="Unassembled WGS sequence"/>
</dbReference>
<accession>A0AAV2C1K5</accession>
<protein>
    <submittedName>
        <fullName evidence="2">Uncharacterized protein</fullName>
    </submittedName>
</protein>
<dbReference type="AlphaFoldDB" id="A0AAV2C1K5"/>
<feature type="compositionally biased region" description="Pro residues" evidence="1">
    <location>
        <begin position="44"/>
        <end position="60"/>
    </location>
</feature>
<feature type="region of interest" description="Disordered" evidence="1">
    <location>
        <begin position="38"/>
        <end position="77"/>
    </location>
</feature>
<name>A0AAV2C1K5_9ARAC</name>
<gene>
    <name evidence="2" type="ORF">LARSCL_LOCUS22743</name>
</gene>
<evidence type="ECO:0000313" key="2">
    <source>
        <dbReference type="EMBL" id="CAL1301858.1"/>
    </source>
</evidence>
<evidence type="ECO:0000313" key="3">
    <source>
        <dbReference type="Proteomes" id="UP001497382"/>
    </source>
</evidence>
<sequence length="77" mass="8200">MFTFGFSIGHDAGEISSTFMTEKQRVVVSAAVRPFTERMGTAYPPLPSAPGPPVRRPPTAPWSTSPTLPPGRCTGNP</sequence>
<reference evidence="2 3" key="1">
    <citation type="submission" date="2024-04" db="EMBL/GenBank/DDBJ databases">
        <authorList>
            <person name="Rising A."/>
            <person name="Reimegard J."/>
            <person name="Sonavane S."/>
            <person name="Akerstrom W."/>
            <person name="Nylinder S."/>
            <person name="Hedman E."/>
            <person name="Kallberg Y."/>
        </authorList>
    </citation>
    <scope>NUCLEOTIDE SEQUENCE [LARGE SCALE GENOMIC DNA]</scope>
</reference>
<proteinExistence type="predicted"/>